<sequence length="39" mass="4246">MACNIFLVCKVRVAQEPVARCAVHSELAGFLSGVRASRR</sequence>
<name>A0A392UJ81_9FABA</name>
<evidence type="ECO:0000313" key="2">
    <source>
        <dbReference type="Proteomes" id="UP000265520"/>
    </source>
</evidence>
<reference evidence="1 2" key="1">
    <citation type="journal article" date="2018" name="Front. Plant Sci.">
        <title>Red Clover (Trifolium pratense) and Zigzag Clover (T. medium) - A Picture of Genomic Similarities and Differences.</title>
        <authorList>
            <person name="Dluhosova J."/>
            <person name="Istvanek J."/>
            <person name="Nedelnik J."/>
            <person name="Repkova J."/>
        </authorList>
    </citation>
    <scope>NUCLEOTIDE SEQUENCE [LARGE SCALE GENOMIC DNA]</scope>
    <source>
        <strain evidence="2">cv. 10/8</strain>
        <tissue evidence="1">Leaf</tissue>
    </source>
</reference>
<feature type="non-terminal residue" evidence="1">
    <location>
        <position position="39"/>
    </location>
</feature>
<evidence type="ECO:0000313" key="1">
    <source>
        <dbReference type="EMBL" id="MCI73601.1"/>
    </source>
</evidence>
<comment type="caution">
    <text evidence="1">The sequence shown here is derived from an EMBL/GenBank/DDBJ whole genome shotgun (WGS) entry which is preliminary data.</text>
</comment>
<accession>A0A392UJ81</accession>
<protein>
    <submittedName>
        <fullName evidence="1">Uncharacterized protein</fullName>
    </submittedName>
</protein>
<keyword evidence="2" id="KW-1185">Reference proteome</keyword>
<dbReference type="EMBL" id="LXQA010842214">
    <property type="protein sequence ID" value="MCI73601.1"/>
    <property type="molecule type" value="Genomic_DNA"/>
</dbReference>
<organism evidence="1 2">
    <name type="scientific">Trifolium medium</name>
    <dbReference type="NCBI Taxonomy" id="97028"/>
    <lineage>
        <taxon>Eukaryota</taxon>
        <taxon>Viridiplantae</taxon>
        <taxon>Streptophyta</taxon>
        <taxon>Embryophyta</taxon>
        <taxon>Tracheophyta</taxon>
        <taxon>Spermatophyta</taxon>
        <taxon>Magnoliopsida</taxon>
        <taxon>eudicotyledons</taxon>
        <taxon>Gunneridae</taxon>
        <taxon>Pentapetalae</taxon>
        <taxon>rosids</taxon>
        <taxon>fabids</taxon>
        <taxon>Fabales</taxon>
        <taxon>Fabaceae</taxon>
        <taxon>Papilionoideae</taxon>
        <taxon>50 kb inversion clade</taxon>
        <taxon>NPAAA clade</taxon>
        <taxon>Hologalegina</taxon>
        <taxon>IRL clade</taxon>
        <taxon>Trifolieae</taxon>
        <taxon>Trifolium</taxon>
    </lineage>
</organism>
<dbReference type="AlphaFoldDB" id="A0A392UJ81"/>
<dbReference type="Proteomes" id="UP000265520">
    <property type="component" value="Unassembled WGS sequence"/>
</dbReference>
<proteinExistence type="predicted"/>